<dbReference type="SUPFAM" id="SSF52172">
    <property type="entry name" value="CheY-like"/>
    <property type="match status" value="1"/>
</dbReference>
<feature type="modified residue" description="4-aspartylphosphate" evidence="12">
    <location>
        <position position="802"/>
    </location>
</feature>
<keyword evidence="11" id="KW-0675">Receptor</keyword>
<feature type="domain" description="Phytochrome chromophore attachment site" evidence="13">
    <location>
        <begin position="150"/>
        <end position="307"/>
    </location>
</feature>
<evidence type="ECO:0000256" key="7">
    <source>
        <dbReference type="ARBA" id="ARBA00022741"/>
    </source>
</evidence>
<keyword evidence="6" id="KW-0808">Transferase</keyword>
<evidence type="ECO:0000256" key="3">
    <source>
        <dbReference type="ARBA" id="ARBA00022543"/>
    </source>
</evidence>
<dbReference type="PANTHER" id="PTHR41523">
    <property type="entry name" value="TWO-COMPONENT SYSTEM SENSOR PROTEIN"/>
    <property type="match status" value="1"/>
</dbReference>
<dbReference type="Gene3D" id="3.30.565.10">
    <property type="entry name" value="Histidine kinase-like ATPase, C-terminal domain"/>
    <property type="match status" value="1"/>
</dbReference>
<keyword evidence="5" id="KW-0716">Sensory transduction</keyword>
<dbReference type="Gene3D" id="3.30.450.270">
    <property type="match status" value="1"/>
</dbReference>
<dbReference type="InterPro" id="IPR043150">
    <property type="entry name" value="Phytochrome_PHY_sf"/>
</dbReference>
<gene>
    <name evidence="15" type="ORF">HUO12_12250</name>
</gene>
<dbReference type="RefSeq" id="WP_176273868.1">
    <property type="nucleotide sequence ID" value="NZ_JABWTA010000001.1"/>
</dbReference>
<evidence type="ECO:0000256" key="8">
    <source>
        <dbReference type="ARBA" id="ARBA00022777"/>
    </source>
</evidence>
<dbReference type="PANTHER" id="PTHR41523:SF8">
    <property type="entry name" value="ETHYLENE RESPONSE SENSOR PROTEIN"/>
    <property type="match status" value="1"/>
</dbReference>
<reference evidence="15 16" key="1">
    <citation type="submission" date="2020-06" db="EMBL/GenBank/DDBJ databases">
        <title>Altererythrobacter lutimaris sp. nov., a marine bacterium isolated from a tidal flat.</title>
        <authorList>
            <person name="Kim D."/>
            <person name="Yoo Y."/>
            <person name="Kim J.-J."/>
        </authorList>
    </citation>
    <scope>NUCLEOTIDE SEQUENCE [LARGE SCALE GENOMIC DNA]</scope>
    <source>
        <strain evidence="15 16">JGD-16</strain>
    </source>
</reference>
<evidence type="ECO:0000313" key="15">
    <source>
        <dbReference type="EMBL" id="NVE95670.1"/>
    </source>
</evidence>
<comment type="catalytic activity">
    <reaction evidence="1">
        <text>ATP + protein L-histidine = ADP + protein N-phospho-L-histidine.</text>
        <dbReference type="EC" id="2.7.13.3"/>
    </reaction>
</comment>
<evidence type="ECO:0000256" key="11">
    <source>
        <dbReference type="ARBA" id="ARBA00023170"/>
    </source>
</evidence>
<accession>A0A850HDH1</accession>
<keyword evidence="16" id="KW-1185">Reference proteome</keyword>
<evidence type="ECO:0000313" key="16">
    <source>
        <dbReference type="Proteomes" id="UP000546031"/>
    </source>
</evidence>
<comment type="caution">
    <text evidence="15">The sequence shown here is derived from an EMBL/GenBank/DDBJ whole genome shotgun (WGS) entry which is preliminary data.</text>
</comment>
<proteinExistence type="predicted"/>
<feature type="domain" description="Response regulatory" evidence="14">
    <location>
        <begin position="752"/>
        <end position="863"/>
    </location>
</feature>
<dbReference type="SMART" id="SM00065">
    <property type="entry name" value="GAF"/>
    <property type="match status" value="1"/>
</dbReference>
<keyword evidence="8" id="KW-0418">Kinase</keyword>
<evidence type="ECO:0000256" key="2">
    <source>
        <dbReference type="ARBA" id="ARBA00012438"/>
    </source>
</evidence>
<evidence type="ECO:0000259" key="14">
    <source>
        <dbReference type="PROSITE" id="PS50110"/>
    </source>
</evidence>
<dbReference type="PROSITE" id="PS50046">
    <property type="entry name" value="PHYTOCHROME_2"/>
    <property type="match status" value="1"/>
</dbReference>
<dbReference type="Pfam" id="PF00360">
    <property type="entry name" value="PHY"/>
    <property type="match status" value="1"/>
</dbReference>
<dbReference type="InterPro" id="IPR029016">
    <property type="entry name" value="GAF-like_dom_sf"/>
</dbReference>
<evidence type="ECO:0000259" key="13">
    <source>
        <dbReference type="PROSITE" id="PS50046"/>
    </source>
</evidence>
<evidence type="ECO:0000256" key="1">
    <source>
        <dbReference type="ARBA" id="ARBA00000085"/>
    </source>
</evidence>
<dbReference type="InterPro" id="IPR003018">
    <property type="entry name" value="GAF"/>
</dbReference>
<dbReference type="PRINTS" id="PR01033">
    <property type="entry name" value="PHYTOCHROME"/>
</dbReference>
<dbReference type="InterPro" id="IPR013654">
    <property type="entry name" value="PAS_2"/>
</dbReference>
<dbReference type="InterPro" id="IPR013515">
    <property type="entry name" value="Phytochrome_cen-reg"/>
</dbReference>
<dbReference type="SMART" id="SM00911">
    <property type="entry name" value="HWE_HK"/>
    <property type="match status" value="1"/>
</dbReference>
<dbReference type="EC" id="2.7.13.3" evidence="2"/>
<dbReference type="Pfam" id="PF01590">
    <property type="entry name" value="GAF"/>
    <property type="match status" value="1"/>
</dbReference>
<dbReference type="AlphaFoldDB" id="A0A850HDH1"/>
<evidence type="ECO:0000256" key="12">
    <source>
        <dbReference type="PROSITE-ProRule" id="PRU00169"/>
    </source>
</evidence>
<evidence type="ECO:0000256" key="5">
    <source>
        <dbReference type="ARBA" id="ARBA00022606"/>
    </source>
</evidence>
<dbReference type="SMART" id="SM00448">
    <property type="entry name" value="REC"/>
    <property type="match status" value="1"/>
</dbReference>
<dbReference type="GO" id="GO:0004673">
    <property type="term" value="F:protein histidine kinase activity"/>
    <property type="evidence" value="ECO:0007669"/>
    <property type="project" value="UniProtKB-EC"/>
</dbReference>
<dbReference type="GO" id="GO:0009881">
    <property type="term" value="F:photoreceptor activity"/>
    <property type="evidence" value="ECO:0007669"/>
    <property type="project" value="UniProtKB-KW"/>
</dbReference>
<evidence type="ECO:0000256" key="6">
    <source>
        <dbReference type="ARBA" id="ARBA00022679"/>
    </source>
</evidence>
<dbReference type="InterPro" id="IPR035965">
    <property type="entry name" value="PAS-like_dom_sf"/>
</dbReference>
<dbReference type="Proteomes" id="UP000546031">
    <property type="component" value="Unassembled WGS sequence"/>
</dbReference>
<keyword evidence="4 12" id="KW-0597">Phosphoprotein</keyword>
<dbReference type="GO" id="GO:0005524">
    <property type="term" value="F:ATP binding"/>
    <property type="evidence" value="ECO:0007669"/>
    <property type="project" value="UniProtKB-KW"/>
</dbReference>
<dbReference type="GO" id="GO:0000160">
    <property type="term" value="P:phosphorelay signal transduction system"/>
    <property type="evidence" value="ECO:0007669"/>
    <property type="project" value="InterPro"/>
</dbReference>
<dbReference type="Gene3D" id="3.30.450.40">
    <property type="match status" value="1"/>
</dbReference>
<dbReference type="Pfam" id="PF07536">
    <property type="entry name" value="HWE_HK"/>
    <property type="match status" value="1"/>
</dbReference>
<keyword evidence="3" id="KW-0600">Photoreceptor protein</keyword>
<dbReference type="Pfam" id="PF00072">
    <property type="entry name" value="Response_reg"/>
    <property type="match status" value="1"/>
</dbReference>
<dbReference type="GO" id="GO:0006355">
    <property type="term" value="P:regulation of DNA-templated transcription"/>
    <property type="evidence" value="ECO:0007669"/>
    <property type="project" value="InterPro"/>
</dbReference>
<dbReference type="PROSITE" id="PS50110">
    <property type="entry name" value="RESPONSE_REGULATORY"/>
    <property type="match status" value="1"/>
</dbReference>
<sequence length="864" mass="95091">MSEGPRRYELTDCDREPIHILNYIQPFGGLLAANLDWTIAYHSDNASDMLGFADDAAGKSIIRLGAGLDKVLRPSALERIKSSLFALETDDSVERIFAVELVNDLLFDCAIHRTGSTIVIDFEPHSTSAGQERPFDLLGPLTSQLETTHDLLKICRIGAAKLKSILGYDRVMVYRFHADGTGEVIAEEREAELESFLGLRYPRTDIPEQARALYLRNRFRIIADIEAEPVAILPKGRFGAEPLDLSMSTLRAVSPIHIQYLKNMGVGASLSISIVHQGKLWGLFACHHYSAKPLPFATRTTAELFSQLFSLALDRALLRKSETIREEGRRLHDQLMVRLAQGRTLIENLPMLDEMLTETIAHDGMSIFADGVYRARGAAPDREEFEAMLPALNGSPPGKIISSDSIAKHISTASAFADRVAGALIIPISRNPRDYLVLWRRELPQKVVWGGNPDKAVTKDKRSDTLTPRSSFAAWEQRVSNHSERWNSDDLQIAEGLRTSLLEIILKMTDDAERERRKSQEQQSLLIAELNHRVRNILNLIRSLVDQSKHEAIDVTQFVDIVRGRISALATAHENITRENWAPAPVSKLIEAEAKAYLNGKSDRLRLSGEDVLVSPQAYTVLALVLHEMVTNSAKYGSLCDRRGELEIALTRSHDGDLVIDWKEIGGPPVKEPTRRGFGSTIIERSIPFELKGETKVDFKPSGLEAHFRIPATYIEEGGALLAVDAGEVSIPQRGALNAASSGDASSLKPNHVLLVEDSMIIALDTAEILRGHGIDRVSTCSTVAGAIEAIESAKPDFALVDFNLGAETSEPIISELRGRGIPFVLATGYGDVSEQASELGAAGVLQKPYDLSDILRVVPGLSD</sequence>
<dbReference type="InterPro" id="IPR011006">
    <property type="entry name" value="CheY-like_superfamily"/>
</dbReference>
<protein>
    <recommendedName>
        <fullName evidence="2">histidine kinase</fullName>
        <ecNumber evidence="2">2.7.13.3</ecNumber>
    </recommendedName>
</protein>
<dbReference type="GO" id="GO:0009584">
    <property type="term" value="P:detection of visible light"/>
    <property type="evidence" value="ECO:0007669"/>
    <property type="project" value="InterPro"/>
</dbReference>
<name>A0A850HDH1_9SPHN</name>
<dbReference type="SUPFAM" id="SSF55781">
    <property type="entry name" value="GAF domain-like"/>
    <property type="match status" value="2"/>
</dbReference>
<keyword evidence="7" id="KW-0547">Nucleotide-binding</keyword>
<keyword evidence="10" id="KW-0157">Chromophore</keyword>
<organism evidence="15 16">
    <name type="scientific">Altererythrobacter lutimaris</name>
    <dbReference type="NCBI Taxonomy" id="2743979"/>
    <lineage>
        <taxon>Bacteria</taxon>
        <taxon>Pseudomonadati</taxon>
        <taxon>Pseudomonadota</taxon>
        <taxon>Alphaproteobacteria</taxon>
        <taxon>Sphingomonadales</taxon>
        <taxon>Erythrobacteraceae</taxon>
        <taxon>Altererythrobacter</taxon>
    </lineage>
</organism>
<dbReference type="InterPro" id="IPR001789">
    <property type="entry name" value="Sig_transdc_resp-reg_receiver"/>
</dbReference>
<evidence type="ECO:0000256" key="9">
    <source>
        <dbReference type="ARBA" id="ARBA00022840"/>
    </source>
</evidence>
<dbReference type="EMBL" id="JABWTA010000001">
    <property type="protein sequence ID" value="NVE95670.1"/>
    <property type="molecule type" value="Genomic_DNA"/>
</dbReference>
<dbReference type="Gene3D" id="3.30.450.20">
    <property type="entry name" value="PAS domain"/>
    <property type="match status" value="1"/>
</dbReference>
<keyword evidence="9" id="KW-0067">ATP-binding</keyword>
<dbReference type="Pfam" id="PF08446">
    <property type="entry name" value="PAS_2"/>
    <property type="match status" value="1"/>
</dbReference>
<dbReference type="Gene3D" id="3.40.50.2300">
    <property type="match status" value="1"/>
</dbReference>
<dbReference type="InterPro" id="IPR016132">
    <property type="entry name" value="Phyto_chromo_attachment"/>
</dbReference>
<dbReference type="InterPro" id="IPR011102">
    <property type="entry name" value="Sig_transdc_His_kinase_HWE"/>
</dbReference>
<evidence type="ECO:0000256" key="4">
    <source>
        <dbReference type="ARBA" id="ARBA00022553"/>
    </source>
</evidence>
<dbReference type="InterPro" id="IPR001294">
    <property type="entry name" value="Phytochrome"/>
</dbReference>
<evidence type="ECO:0000256" key="10">
    <source>
        <dbReference type="ARBA" id="ARBA00022991"/>
    </source>
</evidence>
<dbReference type="SUPFAM" id="SSF55785">
    <property type="entry name" value="PYP-like sensor domain (PAS domain)"/>
    <property type="match status" value="1"/>
</dbReference>
<dbReference type="InterPro" id="IPR036890">
    <property type="entry name" value="HATPase_C_sf"/>
</dbReference>